<dbReference type="OrthoDB" id="5314997at2759"/>
<dbReference type="RefSeq" id="XP_033689014.1">
    <property type="nucleotide sequence ID" value="XM_033820912.1"/>
</dbReference>
<proteinExistence type="predicted"/>
<dbReference type="AlphaFoldDB" id="A0A6A6IWL5"/>
<dbReference type="GeneID" id="54574242"/>
<sequence length="281" mass="32565">MTAIQSDPPSQPFRFLDLPTELRFMVYEQIPINIQHTVLELSRLLRRRQHPESTREPTVTLVSYSASLPLLQTCRTIQSEATPFLERKVEALGEEPIRFIVDLDDANYSFPALNIAIGCLRWAKRLVNQEDTEIRDMATALLNDLNDPLERRLRADSADPQILESFLTFFAHHLAEKIGYLRSREIQQQFPEFEIAITLHPSNWGPPDLAFCILGLHDYCFQKQIRCGVMTKGAWIEKDMVSVGNLRRDIRREIDRGKPWIHALRELDGEEWTRNWGGKDA</sequence>
<gene>
    <name evidence="1" type="ORF">BU26DRAFT_233883</name>
</gene>
<protein>
    <recommendedName>
        <fullName evidence="3">F-box domain-containing protein</fullName>
    </recommendedName>
</protein>
<accession>A0A6A6IWL5</accession>
<dbReference type="Proteomes" id="UP000800094">
    <property type="component" value="Unassembled WGS sequence"/>
</dbReference>
<evidence type="ECO:0008006" key="3">
    <source>
        <dbReference type="Google" id="ProtNLM"/>
    </source>
</evidence>
<evidence type="ECO:0000313" key="2">
    <source>
        <dbReference type="Proteomes" id="UP000800094"/>
    </source>
</evidence>
<evidence type="ECO:0000313" key="1">
    <source>
        <dbReference type="EMBL" id="KAF2254010.1"/>
    </source>
</evidence>
<name>A0A6A6IWL5_9PLEO</name>
<organism evidence="1 2">
    <name type="scientific">Trematosphaeria pertusa</name>
    <dbReference type="NCBI Taxonomy" id="390896"/>
    <lineage>
        <taxon>Eukaryota</taxon>
        <taxon>Fungi</taxon>
        <taxon>Dikarya</taxon>
        <taxon>Ascomycota</taxon>
        <taxon>Pezizomycotina</taxon>
        <taxon>Dothideomycetes</taxon>
        <taxon>Pleosporomycetidae</taxon>
        <taxon>Pleosporales</taxon>
        <taxon>Massarineae</taxon>
        <taxon>Trematosphaeriaceae</taxon>
        <taxon>Trematosphaeria</taxon>
    </lineage>
</organism>
<reference evidence="1" key="1">
    <citation type="journal article" date="2020" name="Stud. Mycol.">
        <title>101 Dothideomycetes genomes: a test case for predicting lifestyles and emergence of pathogens.</title>
        <authorList>
            <person name="Haridas S."/>
            <person name="Albert R."/>
            <person name="Binder M."/>
            <person name="Bloem J."/>
            <person name="Labutti K."/>
            <person name="Salamov A."/>
            <person name="Andreopoulos B."/>
            <person name="Baker S."/>
            <person name="Barry K."/>
            <person name="Bills G."/>
            <person name="Bluhm B."/>
            <person name="Cannon C."/>
            <person name="Castanera R."/>
            <person name="Culley D."/>
            <person name="Daum C."/>
            <person name="Ezra D."/>
            <person name="Gonzalez J."/>
            <person name="Henrissat B."/>
            <person name="Kuo A."/>
            <person name="Liang C."/>
            <person name="Lipzen A."/>
            <person name="Lutzoni F."/>
            <person name="Magnuson J."/>
            <person name="Mondo S."/>
            <person name="Nolan M."/>
            <person name="Ohm R."/>
            <person name="Pangilinan J."/>
            <person name="Park H.-J."/>
            <person name="Ramirez L."/>
            <person name="Alfaro M."/>
            <person name="Sun H."/>
            <person name="Tritt A."/>
            <person name="Yoshinaga Y."/>
            <person name="Zwiers L.-H."/>
            <person name="Turgeon B."/>
            <person name="Goodwin S."/>
            <person name="Spatafora J."/>
            <person name="Crous P."/>
            <person name="Grigoriev I."/>
        </authorList>
    </citation>
    <scope>NUCLEOTIDE SEQUENCE</scope>
    <source>
        <strain evidence="1">CBS 122368</strain>
    </source>
</reference>
<keyword evidence="2" id="KW-1185">Reference proteome</keyword>
<dbReference type="EMBL" id="ML987191">
    <property type="protein sequence ID" value="KAF2254010.1"/>
    <property type="molecule type" value="Genomic_DNA"/>
</dbReference>